<protein>
    <submittedName>
        <fullName evidence="1">Uncharacterized protein</fullName>
    </submittedName>
</protein>
<evidence type="ECO:0000313" key="1">
    <source>
        <dbReference type="EMBL" id="MBA8950893.1"/>
    </source>
</evidence>
<organism evidence="1 2">
    <name type="scientific">Actinomadura namibiensis</name>
    <dbReference type="NCBI Taxonomy" id="182080"/>
    <lineage>
        <taxon>Bacteria</taxon>
        <taxon>Bacillati</taxon>
        <taxon>Actinomycetota</taxon>
        <taxon>Actinomycetes</taxon>
        <taxon>Streptosporangiales</taxon>
        <taxon>Thermomonosporaceae</taxon>
        <taxon>Actinomadura</taxon>
    </lineage>
</organism>
<dbReference type="EMBL" id="JACJIA010000003">
    <property type="protein sequence ID" value="MBA8950893.1"/>
    <property type="molecule type" value="Genomic_DNA"/>
</dbReference>
<keyword evidence="2" id="KW-1185">Reference proteome</keyword>
<evidence type="ECO:0000313" key="2">
    <source>
        <dbReference type="Proteomes" id="UP000572680"/>
    </source>
</evidence>
<accession>A0A7W3QLE3</accession>
<name>A0A7W3QLE3_ACTNM</name>
<dbReference type="AlphaFoldDB" id="A0A7W3QLE3"/>
<reference evidence="1 2" key="1">
    <citation type="submission" date="2020-08" db="EMBL/GenBank/DDBJ databases">
        <title>Genomic Encyclopedia of Type Strains, Phase IV (KMG-IV): sequencing the most valuable type-strain genomes for metagenomic binning, comparative biology and taxonomic classification.</title>
        <authorList>
            <person name="Goeker M."/>
        </authorList>
    </citation>
    <scope>NUCLEOTIDE SEQUENCE [LARGE SCALE GENOMIC DNA]</scope>
    <source>
        <strain evidence="1 2">DSM 44197</strain>
    </source>
</reference>
<dbReference type="RefSeq" id="WP_182843307.1">
    <property type="nucleotide sequence ID" value="NZ_BAAALP010000039.1"/>
</dbReference>
<sequence length="73" mass="7768">MRHLLVAALMAGGAAAMIVGFVPSVTDAAVPATRVVRSTTVDLRIERPAGEPARVRPGRAVHQVARQVNTDRR</sequence>
<comment type="caution">
    <text evidence="1">The sequence shown here is derived from an EMBL/GenBank/DDBJ whole genome shotgun (WGS) entry which is preliminary data.</text>
</comment>
<dbReference type="Proteomes" id="UP000572680">
    <property type="component" value="Unassembled WGS sequence"/>
</dbReference>
<gene>
    <name evidence="1" type="ORF">HNR61_002524</name>
</gene>
<proteinExistence type="predicted"/>